<reference evidence="3" key="1">
    <citation type="journal article" date="2023" name="J. Hazard. Mater.">
        <title>Anaerobic biodegradation of pyrene and benzo[a]pyrene by a new sulfate-reducing Desulforamulus aquiferis strain DSA.</title>
        <authorList>
            <person name="Zhang Z."/>
            <person name="Sun J."/>
            <person name="Gong X."/>
            <person name="Wang C."/>
            <person name="Wang H."/>
        </authorList>
    </citation>
    <scope>NUCLEOTIDE SEQUENCE</scope>
    <source>
        <strain evidence="3">DSA</strain>
    </source>
</reference>
<keyword evidence="1" id="KW-0732">Signal</keyword>
<organism evidence="3 4">
    <name type="scientific">Desulforamulus aquiferis</name>
    <dbReference type="NCBI Taxonomy" id="1397668"/>
    <lineage>
        <taxon>Bacteria</taxon>
        <taxon>Bacillati</taxon>
        <taxon>Bacillota</taxon>
        <taxon>Clostridia</taxon>
        <taxon>Eubacteriales</taxon>
        <taxon>Peptococcaceae</taxon>
        <taxon>Desulforamulus</taxon>
    </lineage>
</organism>
<proteinExistence type="predicted"/>
<dbReference type="InterPro" id="IPR007391">
    <property type="entry name" value="Vancomycin_resist_VanW"/>
</dbReference>
<dbReference type="InterPro" id="IPR052913">
    <property type="entry name" value="Glycopeptide_resist_protein"/>
</dbReference>
<dbReference type="Pfam" id="PF04294">
    <property type="entry name" value="VanW"/>
    <property type="match status" value="1"/>
</dbReference>
<dbReference type="SMART" id="SM01208">
    <property type="entry name" value="G5"/>
    <property type="match status" value="1"/>
</dbReference>
<dbReference type="PANTHER" id="PTHR35788">
    <property type="entry name" value="EXPORTED PROTEIN-RELATED"/>
    <property type="match status" value="1"/>
</dbReference>
<dbReference type="InterPro" id="IPR022029">
    <property type="entry name" value="YoaR-like_PG-bd"/>
</dbReference>
<evidence type="ECO:0000259" key="2">
    <source>
        <dbReference type="PROSITE" id="PS51109"/>
    </source>
</evidence>
<dbReference type="RefSeq" id="WP_304541784.1">
    <property type="nucleotide sequence ID" value="NZ_JARPTC010000007.1"/>
</dbReference>
<evidence type="ECO:0000256" key="1">
    <source>
        <dbReference type="ARBA" id="ARBA00022729"/>
    </source>
</evidence>
<protein>
    <submittedName>
        <fullName evidence="3">VanW family protein</fullName>
    </submittedName>
</protein>
<comment type="caution">
    <text evidence="3">The sequence shown here is derived from an EMBL/GenBank/DDBJ whole genome shotgun (WGS) entry which is preliminary data.</text>
</comment>
<dbReference type="Pfam" id="PF07501">
    <property type="entry name" value="G5"/>
    <property type="match status" value="1"/>
</dbReference>
<dbReference type="PANTHER" id="PTHR35788:SF1">
    <property type="entry name" value="EXPORTED PROTEIN"/>
    <property type="match status" value="1"/>
</dbReference>
<sequence>MNKVRLTTFVTFALGIQLFVSIGLSTAVLKLFYRDSILPGISVEGVDIGGLNYQQALTTLEQGLPWPSLNNSLVLVGQEGKTTEIQFSSIDFRVDYEGIAKEAINYSQRASTWQDIRLLFGTMNTGHKLPAIIHFDKEAFSDILNELANQFNQRPRDAQYAITGDKVTLFQDVKGSKLDVHQTIKQLEDLSFGQHKVNLQFEVIDPTITVEQYKGINSRLAIFVTQFSLADGERTHNVKLASDLINNLLIKPGELFSMNNALGPRSPESGYRQAMVIADNRLVPDYGGGVCQVATTLYNAVLLSGLKVTERVPHTRPVPYVPVGKDATIAGDIIDFKFMNNSSYPILIVSQVQQDKLLVSILGHREGVSARLVKTETQRSINKAPRQYIQDPLLAPGQVVVRNPGIDGHEQKIFEIIMENDIEIERRLISKTVAEPVPEVIALGPKVKNKGVLNK</sequence>
<evidence type="ECO:0000313" key="3">
    <source>
        <dbReference type="EMBL" id="MDO7786702.1"/>
    </source>
</evidence>
<dbReference type="Proteomes" id="UP001172911">
    <property type="component" value="Unassembled WGS sequence"/>
</dbReference>
<dbReference type="EMBL" id="JARPTC010000007">
    <property type="protein sequence ID" value="MDO7786702.1"/>
    <property type="molecule type" value="Genomic_DNA"/>
</dbReference>
<dbReference type="Gene3D" id="2.20.230.10">
    <property type="entry name" value="Resuscitation-promoting factor rpfb"/>
    <property type="match status" value="1"/>
</dbReference>
<feature type="domain" description="G5" evidence="2">
    <location>
        <begin position="368"/>
        <end position="447"/>
    </location>
</feature>
<name>A0AAW7ZBE2_9FIRM</name>
<keyword evidence="4" id="KW-1185">Reference proteome</keyword>
<dbReference type="Pfam" id="PF12229">
    <property type="entry name" value="PG_binding_4"/>
    <property type="match status" value="1"/>
</dbReference>
<dbReference type="InterPro" id="IPR011098">
    <property type="entry name" value="G5_dom"/>
</dbReference>
<evidence type="ECO:0000313" key="4">
    <source>
        <dbReference type="Proteomes" id="UP001172911"/>
    </source>
</evidence>
<gene>
    <name evidence="3" type="ORF">P6N53_05630</name>
</gene>
<dbReference type="PROSITE" id="PS51109">
    <property type="entry name" value="G5"/>
    <property type="match status" value="1"/>
</dbReference>
<accession>A0AAW7ZBE2</accession>
<dbReference type="AlphaFoldDB" id="A0AAW7ZBE2"/>
<reference evidence="3" key="2">
    <citation type="submission" date="2023-03" db="EMBL/GenBank/DDBJ databases">
        <authorList>
            <person name="Zhang Z."/>
        </authorList>
    </citation>
    <scope>NUCLEOTIDE SEQUENCE</scope>
    <source>
        <strain evidence="3">DSA</strain>
    </source>
</reference>